<reference evidence="4" key="2">
    <citation type="submission" date="2023-01" db="EMBL/GenBank/DDBJ databases">
        <title>Draft genome sequence of Devosia yakushimensis strain NBRC 103855.</title>
        <authorList>
            <person name="Sun Q."/>
            <person name="Mori K."/>
        </authorList>
    </citation>
    <scope>NUCLEOTIDE SEQUENCE</scope>
    <source>
        <strain evidence="4">NBRC 103855</strain>
    </source>
</reference>
<dbReference type="RefSeq" id="WP_284388866.1">
    <property type="nucleotide sequence ID" value="NZ_BSNG01000001.1"/>
</dbReference>
<evidence type="ECO:0008006" key="6">
    <source>
        <dbReference type="Google" id="ProtNLM"/>
    </source>
</evidence>
<gene>
    <name evidence="4" type="ORF">GCM10007913_11930</name>
</gene>
<evidence type="ECO:0000256" key="1">
    <source>
        <dbReference type="SAM" id="Phobius"/>
    </source>
</evidence>
<feature type="domain" description="N-acetylmuramidase" evidence="3">
    <location>
        <begin position="21"/>
        <end position="190"/>
    </location>
</feature>
<dbReference type="Proteomes" id="UP001161406">
    <property type="component" value="Unassembled WGS sequence"/>
</dbReference>
<organism evidence="4 5">
    <name type="scientific">Devosia yakushimensis</name>
    <dbReference type="NCBI Taxonomy" id="470028"/>
    <lineage>
        <taxon>Bacteria</taxon>
        <taxon>Pseudomonadati</taxon>
        <taxon>Pseudomonadota</taxon>
        <taxon>Alphaproteobacteria</taxon>
        <taxon>Hyphomicrobiales</taxon>
        <taxon>Devosiaceae</taxon>
        <taxon>Devosia</taxon>
    </lineage>
</organism>
<accession>A0ABQ5UCS5</accession>
<evidence type="ECO:0000259" key="3">
    <source>
        <dbReference type="Pfam" id="PF11860"/>
    </source>
</evidence>
<sequence length="359" mass="38133">MLPISVIRQIDEAAKEHGLPPAHLAAVVDVESNGIVFATVGNEQLPVILFEPHIFYRRLSGAKRDRAVALGLASAKWNKALYPKGQAARWRQLQNASLIDPVAALESASYGVGQVMGYHWKALGFASVTEFVETVKSGLLGQIDVMVRYIVVNQLDDELRDGRWAGFARGYNGAEYKANRYDTKLAAAAALYGGEAPAPTPKGMLRLGSKGARVRELQALLIRAGSALEIDGDFGPATRDALVAFQKLAGIRPDGVYGPETEGALGEYRQGAGERPGEQPIADVKGVREGAGGIVAGFGVETATAYVDKATEQLQQIPVVSPIIDYALAGLSLVAAGLAVAGVLWAVKSWLDSRKTVEA</sequence>
<comment type="caution">
    <text evidence="4">The sequence shown here is derived from an EMBL/GenBank/DDBJ whole genome shotgun (WGS) entry which is preliminary data.</text>
</comment>
<reference evidence="4" key="1">
    <citation type="journal article" date="2014" name="Int. J. Syst. Evol. Microbiol.">
        <title>Complete genome of a new Firmicutes species belonging to the dominant human colonic microbiota ('Ruminococcus bicirculans') reveals two chromosomes and a selective capacity to utilize plant glucans.</title>
        <authorList>
            <consortium name="NISC Comparative Sequencing Program"/>
            <person name="Wegmann U."/>
            <person name="Louis P."/>
            <person name="Goesmann A."/>
            <person name="Henrissat B."/>
            <person name="Duncan S.H."/>
            <person name="Flint H.J."/>
        </authorList>
    </citation>
    <scope>NUCLEOTIDE SEQUENCE</scope>
    <source>
        <strain evidence="4">NBRC 103855</strain>
    </source>
</reference>
<keyword evidence="1" id="KW-0472">Membrane</keyword>
<keyword evidence="1" id="KW-1133">Transmembrane helix</keyword>
<dbReference type="InterPro" id="IPR036366">
    <property type="entry name" value="PGBDSf"/>
</dbReference>
<proteinExistence type="predicted"/>
<dbReference type="SUPFAM" id="SSF47090">
    <property type="entry name" value="PGBD-like"/>
    <property type="match status" value="1"/>
</dbReference>
<evidence type="ECO:0000313" key="4">
    <source>
        <dbReference type="EMBL" id="GLQ09261.1"/>
    </source>
</evidence>
<dbReference type="EMBL" id="BSNG01000001">
    <property type="protein sequence ID" value="GLQ09261.1"/>
    <property type="molecule type" value="Genomic_DNA"/>
</dbReference>
<dbReference type="Gene3D" id="1.10.101.10">
    <property type="entry name" value="PGBD-like superfamily/PGBD"/>
    <property type="match status" value="1"/>
</dbReference>
<feature type="transmembrane region" description="Helical" evidence="1">
    <location>
        <begin position="326"/>
        <end position="347"/>
    </location>
</feature>
<dbReference type="Pfam" id="PF11860">
    <property type="entry name" value="Muramidase"/>
    <property type="match status" value="1"/>
</dbReference>
<evidence type="ECO:0000313" key="5">
    <source>
        <dbReference type="Proteomes" id="UP001161406"/>
    </source>
</evidence>
<dbReference type="InterPro" id="IPR023346">
    <property type="entry name" value="Lysozyme-like_dom_sf"/>
</dbReference>
<dbReference type="InterPro" id="IPR024408">
    <property type="entry name" value="Muramidase"/>
</dbReference>
<keyword evidence="5" id="KW-1185">Reference proteome</keyword>
<dbReference type="InterPro" id="IPR002477">
    <property type="entry name" value="Peptidoglycan-bd-like"/>
</dbReference>
<dbReference type="SUPFAM" id="SSF53955">
    <property type="entry name" value="Lysozyme-like"/>
    <property type="match status" value="1"/>
</dbReference>
<dbReference type="Pfam" id="PF01471">
    <property type="entry name" value="PG_binding_1"/>
    <property type="match status" value="1"/>
</dbReference>
<evidence type="ECO:0000259" key="2">
    <source>
        <dbReference type="Pfam" id="PF01471"/>
    </source>
</evidence>
<feature type="domain" description="Peptidoglycan binding-like" evidence="2">
    <location>
        <begin position="211"/>
        <end position="265"/>
    </location>
</feature>
<protein>
    <recommendedName>
        <fullName evidence="6">DUF3380 domain-containing protein</fullName>
    </recommendedName>
</protein>
<dbReference type="InterPro" id="IPR036365">
    <property type="entry name" value="PGBD-like_sf"/>
</dbReference>
<name>A0ABQ5UCS5_9HYPH</name>
<keyword evidence="1" id="KW-0812">Transmembrane</keyword>